<dbReference type="Proteomes" id="UP000028013">
    <property type="component" value="Unassembled WGS sequence"/>
</dbReference>
<accession>A0A078RUV6</accession>
<organism evidence="1 2">
    <name type="scientific">Bacteroides uniformis str. 3978 T3 ii</name>
    <dbReference type="NCBI Taxonomy" id="1339349"/>
    <lineage>
        <taxon>Bacteria</taxon>
        <taxon>Pseudomonadati</taxon>
        <taxon>Bacteroidota</taxon>
        <taxon>Bacteroidia</taxon>
        <taxon>Bacteroidales</taxon>
        <taxon>Bacteroidaceae</taxon>
        <taxon>Bacteroides</taxon>
    </lineage>
</organism>
<gene>
    <name evidence="1" type="ORF">M094_3010</name>
</gene>
<comment type="caution">
    <text evidence="1">The sequence shown here is derived from an EMBL/GenBank/DDBJ whole genome shotgun (WGS) entry which is preliminary data.</text>
</comment>
<sequence>MLFPNQLYNFLLGADFADYTDFPYPFREIRVIRAQKKKVTSDIILPLYHLLNYP</sequence>
<protein>
    <submittedName>
        <fullName evidence="1">Uncharacterized protein</fullName>
    </submittedName>
</protein>
<reference evidence="1 2" key="1">
    <citation type="submission" date="2014-04" db="EMBL/GenBank/DDBJ databases">
        <authorList>
            <person name="Sears C."/>
            <person name="Carroll K."/>
            <person name="Sack B.R."/>
            <person name="Qadri F."/>
            <person name="Myers L.L."/>
            <person name="Chung G.-T."/>
            <person name="Escheverria P."/>
            <person name="Fraser C.M."/>
            <person name="Sadzewicz L."/>
            <person name="Shefchek K.A."/>
            <person name="Tallon L."/>
            <person name="Das S.P."/>
            <person name="Daugherty S."/>
            <person name="Mongodin E.F."/>
        </authorList>
    </citation>
    <scope>NUCLEOTIDE SEQUENCE [LARGE SCALE GENOMIC DNA]</scope>
    <source>
        <strain evidence="1 2">3978 T3 ii</strain>
    </source>
</reference>
<evidence type="ECO:0000313" key="2">
    <source>
        <dbReference type="Proteomes" id="UP000028013"/>
    </source>
</evidence>
<proteinExistence type="predicted"/>
<evidence type="ECO:0000313" key="1">
    <source>
        <dbReference type="EMBL" id="KDS48078.1"/>
    </source>
</evidence>
<dbReference type="EMBL" id="JNHN01000184">
    <property type="protein sequence ID" value="KDS48078.1"/>
    <property type="molecule type" value="Genomic_DNA"/>
</dbReference>
<dbReference type="PATRIC" id="fig|1339349.3.peg.4062"/>
<dbReference type="AlphaFoldDB" id="A0A078RUV6"/>
<name>A0A078RUV6_BACUN</name>